<feature type="domain" description="Calponin-homology (CH)" evidence="2">
    <location>
        <begin position="10"/>
        <end position="129"/>
    </location>
</feature>
<reference evidence="3" key="1">
    <citation type="journal article" date="2021" name="Sci. Adv.">
        <title>The American lobster genome reveals insights on longevity, neural, and immune adaptations.</title>
        <authorList>
            <person name="Polinski J.M."/>
            <person name="Zimin A.V."/>
            <person name="Clark K.F."/>
            <person name="Kohn A.B."/>
            <person name="Sadowski N."/>
            <person name="Timp W."/>
            <person name="Ptitsyn A."/>
            <person name="Khanna P."/>
            <person name="Romanova D.Y."/>
            <person name="Williams P."/>
            <person name="Greenwood S.J."/>
            <person name="Moroz L.L."/>
            <person name="Walt D.R."/>
            <person name="Bodnar A.G."/>
        </authorList>
    </citation>
    <scope>NUCLEOTIDE SEQUENCE</scope>
    <source>
        <strain evidence="3">GMGI-L3</strain>
    </source>
</reference>
<evidence type="ECO:0000313" key="4">
    <source>
        <dbReference type="Proteomes" id="UP000747542"/>
    </source>
</evidence>
<keyword evidence="4" id="KW-1185">Reference proteome</keyword>
<dbReference type="SUPFAM" id="SSF47576">
    <property type="entry name" value="Calponin-homology domain, CH-domain"/>
    <property type="match status" value="1"/>
</dbReference>
<proteinExistence type="predicted"/>
<organism evidence="3 4">
    <name type="scientific">Homarus americanus</name>
    <name type="common">American lobster</name>
    <dbReference type="NCBI Taxonomy" id="6706"/>
    <lineage>
        <taxon>Eukaryota</taxon>
        <taxon>Metazoa</taxon>
        <taxon>Ecdysozoa</taxon>
        <taxon>Arthropoda</taxon>
        <taxon>Crustacea</taxon>
        <taxon>Multicrustacea</taxon>
        <taxon>Malacostraca</taxon>
        <taxon>Eumalacostraca</taxon>
        <taxon>Eucarida</taxon>
        <taxon>Decapoda</taxon>
        <taxon>Pleocyemata</taxon>
        <taxon>Astacidea</taxon>
        <taxon>Nephropoidea</taxon>
        <taxon>Nephropidae</taxon>
        <taxon>Homarus</taxon>
    </lineage>
</organism>
<dbReference type="EMBL" id="JAHLQT010035566">
    <property type="protein sequence ID" value="KAG7158246.1"/>
    <property type="molecule type" value="Genomic_DNA"/>
</dbReference>
<dbReference type="AlphaFoldDB" id="A0A8J5JLL4"/>
<name>A0A8J5JLL4_HOMAM</name>
<sequence>MCVRTTIPIGEKEEYLVKWVGDKVPSRRVSVLGRDLADGVTLCGLLEALVPGTCPRHDLLPPDQPEANLRIASRLANDFLGVTQDISGGGSGVLYYFLRRVRYAALKRKVLGGPPVTPEAVAQTLGSHQVRQEAPSLSTVLAQKMGIDCWRRRRQPRGSRRTSMSDILHSSQTTITTTNPLQVGAHY</sequence>
<dbReference type="PROSITE" id="PS50021">
    <property type="entry name" value="CH"/>
    <property type="match status" value="1"/>
</dbReference>
<evidence type="ECO:0000259" key="2">
    <source>
        <dbReference type="PROSITE" id="PS50021"/>
    </source>
</evidence>
<accession>A0A8J5JLL4</accession>
<dbReference type="Proteomes" id="UP000747542">
    <property type="component" value="Unassembled WGS sequence"/>
</dbReference>
<dbReference type="Gene3D" id="1.10.418.10">
    <property type="entry name" value="Calponin-like domain"/>
    <property type="match status" value="1"/>
</dbReference>
<feature type="region of interest" description="Disordered" evidence="1">
    <location>
        <begin position="154"/>
        <end position="173"/>
    </location>
</feature>
<comment type="caution">
    <text evidence="3">The sequence shown here is derived from an EMBL/GenBank/DDBJ whole genome shotgun (WGS) entry which is preliminary data.</text>
</comment>
<evidence type="ECO:0000256" key="1">
    <source>
        <dbReference type="SAM" id="MobiDB-lite"/>
    </source>
</evidence>
<feature type="compositionally biased region" description="Polar residues" evidence="1">
    <location>
        <begin position="162"/>
        <end position="173"/>
    </location>
</feature>
<protein>
    <submittedName>
        <fullName evidence="3">Filamin-C-like 1</fullName>
    </submittedName>
</protein>
<gene>
    <name evidence="3" type="primary">Flnc-L0</name>
    <name evidence="3" type="ORF">Hamer_G008884</name>
</gene>
<dbReference type="Pfam" id="PF00307">
    <property type="entry name" value="CH"/>
    <property type="match status" value="1"/>
</dbReference>
<dbReference type="InterPro" id="IPR001715">
    <property type="entry name" value="CH_dom"/>
</dbReference>
<evidence type="ECO:0000313" key="3">
    <source>
        <dbReference type="EMBL" id="KAG7158246.1"/>
    </source>
</evidence>
<dbReference type="InterPro" id="IPR036872">
    <property type="entry name" value="CH_dom_sf"/>
</dbReference>